<dbReference type="Proteomes" id="UP000194841">
    <property type="component" value="Unassembled WGS sequence"/>
</dbReference>
<evidence type="ECO:0000313" key="2">
    <source>
        <dbReference type="EMBL" id="OUL59200.1"/>
    </source>
</evidence>
<comment type="caution">
    <text evidence="2">The sequence shown here is derived from an EMBL/GenBank/DDBJ whole genome shotgun (WGS) entry which is preliminary data.</text>
</comment>
<dbReference type="SUPFAM" id="SSF53474">
    <property type="entry name" value="alpha/beta-Hydrolases"/>
    <property type="match status" value="1"/>
</dbReference>
<dbReference type="AlphaFoldDB" id="A0A244CU97"/>
<organism evidence="2 3">
    <name type="scientific">Pseudoalteromonas ulvae</name>
    <dbReference type="NCBI Taxonomy" id="107327"/>
    <lineage>
        <taxon>Bacteria</taxon>
        <taxon>Pseudomonadati</taxon>
        <taxon>Pseudomonadota</taxon>
        <taxon>Gammaproteobacteria</taxon>
        <taxon>Alteromonadales</taxon>
        <taxon>Pseudoalteromonadaceae</taxon>
        <taxon>Pseudoalteromonas</taxon>
    </lineage>
</organism>
<sequence>MNVFKSCLIIFFYTLTLSTCSETPYQYRQVLTVATNTPAPLIDVDSHLRFSKRPSDPYSYPIKVGEIGPTLPLFSGDLTYPFACSTWESGLGQPEVDNHELLGTPVFMEQNGQLTNKVIGFSKDCIIKTQIRFFIASSPEHSTEVFNLETLTLKADEILLRVEQGTINRYIYTLMMPIEQSEWTNRTAQSLWNKRLIYQFAGGVGIGFRQGKFAPQKLIERRFGQLKKGYAVISSSGNKTSHTYNMLQAEDTALRVKKQFISLYGDPLYTVGIGGSGGGLAQYLLAQNAPGLIDGALPLYSYPDMVSQTLYALDCDLFNNYYTFRSDLAYWDDQNKKRALEGLNSEQLEHKSWFFYPINQLLNAKPIYLPKIYSECVNGYFGLSALVNNPDQGFLRKTYSPHVKEITHWSYWQDLANVFGKDQHGYAHSIWDNQGVQYGLKALQEDVITAEEFIDLNFHIGGWKSANEMTKEQLLFIPFTKIGIWLTQWSNHNITQSSHTPAPRSRASLKAVENAYRYGQVFLGYNDIPTIDIHHYLEEQLDMHHVSTVFATRLRILEQTGTAKNHKIWIADAEFTPMDEAFQAMDDWLLKGKPNDTLVSDRCFDKEGEIIAQGDTVWNDSWNNQIQGPCAKHFKIYTNSRIQAGGPWQGSIFKCHTIPVQQAINKGHYGNHNMQDYLPQLTEIFPEGVCDYTQGDSAKPNSLTPRFAP</sequence>
<dbReference type="EMBL" id="MWPV01000001">
    <property type="protein sequence ID" value="OUL59200.1"/>
    <property type="molecule type" value="Genomic_DNA"/>
</dbReference>
<dbReference type="Pfam" id="PF19878">
    <property type="entry name" value="DUF6351"/>
    <property type="match status" value="1"/>
</dbReference>
<feature type="domain" description="DUF6351" evidence="1">
    <location>
        <begin position="70"/>
        <end position="696"/>
    </location>
</feature>
<protein>
    <recommendedName>
        <fullName evidence="1">DUF6351 domain-containing protein</fullName>
    </recommendedName>
</protein>
<accession>A0A244CU97</accession>
<evidence type="ECO:0000259" key="1">
    <source>
        <dbReference type="Pfam" id="PF19878"/>
    </source>
</evidence>
<dbReference type="OrthoDB" id="3078806at2"/>
<dbReference type="InterPro" id="IPR029058">
    <property type="entry name" value="AB_hydrolase_fold"/>
</dbReference>
<dbReference type="InterPro" id="IPR045556">
    <property type="entry name" value="DUF6351"/>
</dbReference>
<evidence type="ECO:0000313" key="3">
    <source>
        <dbReference type="Proteomes" id="UP000194841"/>
    </source>
</evidence>
<reference evidence="2 3" key="1">
    <citation type="submission" date="2017-02" db="EMBL/GenBank/DDBJ databases">
        <title>Pseudoalteromonas ulvae TC14 Genome.</title>
        <authorList>
            <person name="Molmeret M."/>
        </authorList>
    </citation>
    <scope>NUCLEOTIDE SEQUENCE [LARGE SCALE GENOMIC DNA]</scope>
    <source>
        <strain evidence="2">TC14</strain>
    </source>
</reference>
<name>A0A244CU97_PSEDV</name>
<keyword evidence="3" id="KW-1185">Reference proteome</keyword>
<proteinExistence type="predicted"/>
<gene>
    <name evidence="2" type="ORF">B1199_02700</name>
</gene>
<dbReference type="RefSeq" id="WP_086742593.1">
    <property type="nucleotide sequence ID" value="NZ_MWPV01000001.1"/>
</dbReference>